<dbReference type="Pfam" id="PF00415">
    <property type="entry name" value="RCC1"/>
    <property type="match status" value="2"/>
</dbReference>
<dbReference type="SUPFAM" id="SSF50985">
    <property type="entry name" value="RCC1/BLIP-II"/>
    <property type="match status" value="1"/>
</dbReference>
<dbReference type="Proteomes" id="UP000018211">
    <property type="component" value="Unassembled WGS sequence"/>
</dbReference>
<dbReference type="PRINTS" id="PR00633">
    <property type="entry name" value="RCCNDNSATION"/>
</dbReference>
<dbReference type="PROSITE" id="PS00626">
    <property type="entry name" value="RCC1_2"/>
    <property type="match status" value="2"/>
</dbReference>
<dbReference type="EMBL" id="CAOF01000187">
    <property type="protein sequence ID" value="CCO49803.1"/>
    <property type="molecule type" value="Genomic_DNA"/>
</dbReference>
<dbReference type="InterPro" id="IPR009091">
    <property type="entry name" value="RCC1/BLIP-II"/>
</dbReference>
<accession>A0AAV2VYU6</accession>
<feature type="domain" description="RCC1-like" evidence="2">
    <location>
        <begin position="175"/>
        <end position="380"/>
    </location>
</feature>
<name>A0AAV2VYU6_9VIBR</name>
<dbReference type="RefSeq" id="WP_022613825.1">
    <property type="nucleotide sequence ID" value="NZ_LK391965.1"/>
</dbReference>
<dbReference type="InterPro" id="IPR058923">
    <property type="entry name" value="RCC1-like_dom"/>
</dbReference>
<gene>
    <name evidence="3" type="ORF">VIBNISOn1_900027</name>
</gene>
<evidence type="ECO:0000313" key="3">
    <source>
        <dbReference type="EMBL" id="CCO49803.1"/>
    </source>
</evidence>
<dbReference type="PANTHER" id="PTHR22870:SF408">
    <property type="entry name" value="OS09G0560450 PROTEIN"/>
    <property type="match status" value="1"/>
</dbReference>
<reference evidence="3 4" key="1">
    <citation type="journal article" date="2013" name="ISME J.">
        <title>Comparative genomics of pathogenic lineages of Vibrio nigripulchritudo identifies virulence-associated traits.</title>
        <authorList>
            <person name="Goudenege D."/>
            <person name="Labreuche Y."/>
            <person name="Krin E."/>
            <person name="Ansquer D."/>
            <person name="Mangenot S."/>
            <person name="Calteau A."/>
            <person name="Medigue C."/>
            <person name="Mazel D."/>
            <person name="Polz M.F."/>
            <person name="Le Roux F."/>
        </authorList>
    </citation>
    <scope>NUCLEOTIDE SEQUENCE [LARGE SCALE GENOMIC DNA]</scope>
    <source>
        <strain evidence="3 4">SOn1</strain>
    </source>
</reference>
<protein>
    <submittedName>
        <fullName evidence="3">Alpha-tubulin suppressor and related RCC1 domain-containing protein</fullName>
    </submittedName>
</protein>
<dbReference type="PANTHER" id="PTHR22870">
    <property type="entry name" value="REGULATOR OF CHROMOSOME CONDENSATION"/>
    <property type="match status" value="1"/>
</dbReference>
<dbReference type="InterPro" id="IPR000408">
    <property type="entry name" value="Reg_chr_condens"/>
</dbReference>
<dbReference type="PROSITE" id="PS51257">
    <property type="entry name" value="PROKAR_LIPOPROTEIN"/>
    <property type="match status" value="1"/>
</dbReference>
<evidence type="ECO:0000259" key="2">
    <source>
        <dbReference type="Pfam" id="PF25390"/>
    </source>
</evidence>
<proteinExistence type="predicted"/>
<dbReference type="InterPro" id="IPR051210">
    <property type="entry name" value="Ub_ligase/GEF_domain"/>
</dbReference>
<evidence type="ECO:0000256" key="1">
    <source>
        <dbReference type="ARBA" id="ARBA00022737"/>
    </source>
</evidence>
<evidence type="ECO:0000313" key="4">
    <source>
        <dbReference type="Proteomes" id="UP000018211"/>
    </source>
</evidence>
<sequence length="395" mass="41817">MSLSKGSIKLIGTLVAALGLSGCYESDIAAGGAHTIAYKDGTLYTWGRNTSNQAGNGETSRTVDLPTAIDLPLPRRVGVIDIKANLNFTLLLDSAGDVWVWGTNREGQIGNGTNDKVMKPTKVEALDRVFITDIGAGQRHALAVSKSGHVWAWGNNAAGQLGFETDANTPATNNVLTPTRVPELQDIVDVEGGGSFSLAVTRRGKLLSWGSNDNGQLGVDPDVLEFRHAPEVVSGINKRVKAAAAGKDHAAALFYDGSVMAWGQNFSGQLGIGSDEDTHTPTPVKTNGVKMRSISASGNFTLAVSKQRDLYSWGQDLLGSLGTGPSDTNVPTKVESFTQPVKNAVNGLGHSIVITQEEDGSEAFWTFGLNSFDQIGVEDAPFANYDPLRVVFDAK</sequence>
<dbReference type="AlphaFoldDB" id="A0AAV2VYU6"/>
<organism evidence="3 4">
    <name type="scientific">Vibrio nigripulchritudo SOn1</name>
    <dbReference type="NCBI Taxonomy" id="1238450"/>
    <lineage>
        <taxon>Bacteria</taxon>
        <taxon>Pseudomonadati</taxon>
        <taxon>Pseudomonadota</taxon>
        <taxon>Gammaproteobacteria</taxon>
        <taxon>Vibrionales</taxon>
        <taxon>Vibrionaceae</taxon>
        <taxon>Vibrio</taxon>
    </lineage>
</organism>
<comment type="caution">
    <text evidence="3">The sequence shown here is derived from an EMBL/GenBank/DDBJ whole genome shotgun (WGS) entry which is preliminary data.</text>
</comment>
<dbReference type="Pfam" id="PF25390">
    <property type="entry name" value="WD40_RLD"/>
    <property type="match status" value="1"/>
</dbReference>
<dbReference type="Gene3D" id="2.130.10.30">
    <property type="entry name" value="Regulator of chromosome condensation 1/beta-lactamase-inhibitor protein II"/>
    <property type="match status" value="2"/>
</dbReference>
<dbReference type="PROSITE" id="PS50012">
    <property type="entry name" value="RCC1_3"/>
    <property type="match status" value="6"/>
</dbReference>
<keyword evidence="1" id="KW-0677">Repeat</keyword>